<dbReference type="Proteomes" id="UP001277761">
    <property type="component" value="Unassembled WGS sequence"/>
</dbReference>
<evidence type="ECO:0000313" key="7">
    <source>
        <dbReference type="Proteomes" id="UP001277761"/>
    </source>
</evidence>
<dbReference type="SMART" id="SM00862">
    <property type="entry name" value="Trans_reg_C"/>
    <property type="match status" value="1"/>
</dbReference>
<dbReference type="InterPro" id="IPR003593">
    <property type="entry name" value="AAA+_ATPase"/>
</dbReference>
<dbReference type="InterPro" id="IPR001867">
    <property type="entry name" value="OmpR/PhoB-type_DNA-bd"/>
</dbReference>
<dbReference type="InterPro" id="IPR027417">
    <property type="entry name" value="P-loop_NTPase"/>
</dbReference>
<proteinExistence type="inferred from homology"/>
<dbReference type="Gene3D" id="1.25.40.10">
    <property type="entry name" value="Tetratricopeptide repeat domain"/>
    <property type="match status" value="1"/>
</dbReference>
<dbReference type="InterPro" id="IPR011990">
    <property type="entry name" value="TPR-like_helical_dom_sf"/>
</dbReference>
<name>A0ABU4VJF1_9ACTN</name>
<sequence length="1062" mass="112055">MADALTLLDAVRWRGAPVVGERPQALLAALAARPDRPVRSERLVDVIWGDEPPANRAKALQVLVSRTRSACGPEAAHRDGDGYRLGLAAEEVDSARLAARALAAGRALDVDPAEAADLAREALAIGERLLPAGEEEQGPLAELRRDAARQLAGARLVLARASARTGSHADALPALETAHARRPDDEGLLADLLRSEASARGPAAALERYEGYRVALRERLGANPGEALRAAHRDLLALDRPVREGVRFDATSLLGREEDLRRLRALLATSRVVSIVGPGGLGKTRLAHVLARGATQPVVHVVELVGVTAGEDLVGEIGSVLGVRDSVGGRRALTAQQRADLRSRIVHALGQVPSLLVLDNCEHLIEDVAALVAFVVSATPDVTVLTTTRAPLAIAAERTYPLGELAGDDAVELFRQRATAARPDVRLAADAVRSIVRRLDGLPLAIELAAAKVRVMSVEDVDRRLADRFALLRGGDRSAPDRHRTLLAVIDWSWNLLEERERRALRRLSVFHDGFTLDAAEELLGEEALDAVQSLADQSLLSVRETPAGVRHRMLETVREFGALRLEEAGETAQARAAHRAWAARYAARHVARAFGPDQVEALDAIAAEEANLADALRGALAAAPPDPGAVAQLVGGLGTLWSLRGDHGRLIPLIDPVAQVLAGWEPPPELHDAARGAGVVLLTNATVIATSDAGPLRALLERVGPGDGPQISAAVRVALAFRSPHDPAVATELDALGHDPDRHVARLALQWSAHAREHRGDPRGAVRAAERALALTRPEDGVWATANLRTQLAQLVAGLGDHAAARAHAAAALPALVRLGADDDVLQLHGLIAIGAIAEGRLDDAAQLLEDLSADETHETAFGGRVAIATGRAELALARGERAAGLARYREVTATMRGLVFPGLPTTGLEPWIIFGEASCLNAHARWAGPADERYARELRDACRDRTARTLDVEGDGLDFPATGIGLFALGAWGVLREDGPLDAALELLALAAGFAYNRWVPSMSWDVVAAVAEGRAPGALDRALAAVGDRRGRALLETARGAIAAAPGASSVPAPAGPGT</sequence>
<reference evidence="6 7" key="1">
    <citation type="submission" date="2023-11" db="EMBL/GenBank/DDBJ databases">
        <authorList>
            <person name="Xu M."/>
            <person name="Jiang T."/>
        </authorList>
    </citation>
    <scope>NUCLEOTIDE SEQUENCE [LARGE SCALE GENOMIC DNA]</scope>
    <source>
        <strain evidence="6 7">SD</strain>
    </source>
</reference>
<dbReference type="InterPro" id="IPR016032">
    <property type="entry name" value="Sig_transdc_resp-reg_C-effctor"/>
</dbReference>
<dbReference type="SUPFAM" id="SSF52540">
    <property type="entry name" value="P-loop containing nucleoside triphosphate hydrolases"/>
    <property type="match status" value="1"/>
</dbReference>
<dbReference type="PANTHER" id="PTHR47691:SF3">
    <property type="entry name" value="HTH-TYPE TRANSCRIPTIONAL REGULATOR RV0890C-RELATED"/>
    <property type="match status" value="1"/>
</dbReference>
<dbReference type="InterPro" id="IPR036388">
    <property type="entry name" value="WH-like_DNA-bd_sf"/>
</dbReference>
<dbReference type="SMART" id="SM01043">
    <property type="entry name" value="BTAD"/>
    <property type="match status" value="1"/>
</dbReference>
<organism evidence="6 7">
    <name type="scientific">Patulibacter brassicae</name>
    <dbReference type="NCBI Taxonomy" id="1705717"/>
    <lineage>
        <taxon>Bacteria</taxon>
        <taxon>Bacillati</taxon>
        <taxon>Actinomycetota</taxon>
        <taxon>Thermoleophilia</taxon>
        <taxon>Solirubrobacterales</taxon>
        <taxon>Patulibacteraceae</taxon>
        <taxon>Patulibacter</taxon>
    </lineage>
</organism>
<feature type="domain" description="AAA+ ATPase" evidence="3">
    <location>
        <begin position="269"/>
        <end position="433"/>
    </location>
</feature>
<evidence type="ECO:0000256" key="1">
    <source>
        <dbReference type="ARBA" id="ARBA00005820"/>
    </source>
</evidence>
<evidence type="ECO:0000259" key="3">
    <source>
        <dbReference type="SMART" id="SM00382"/>
    </source>
</evidence>
<dbReference type="Gene3D" id="3.40.50.300">
    <property type="entry name" value="P-loop containing nucleotide triphosphate hydrolases"/>
    <property type="match status" value="1"/>
</dbReference>
<keyword evidence="7" id="KW-1185">Reference proteome</keyword>
<feature type="domain" description="Bacterial transcriptional activator" evidence="5">
    <location>
        <begin position="92"/>
        <end position="236"/>
    </location>
</feature>
<dbReference type="PANTHER" id="PTHR47691">
    <property type="entry name" value="REGULATOR-RELATED"/>
    <property type="match status" value="1"/>
</dbReference>
<evidence type="ECO:0000256" key="2">
    <source>
        <dbReference type="ARBA" id="ARBA00023125"/>
    </source>
</evidence>
<dbReference type="EMBL" id="JAXAVX010000002">
    <property type="protein sequence ID" value="MDX8151264.1"/>
    <property type="molecule type" value="Genomic_DNA"/>
</dbReference>
<feature type="domain" description="OmpR/PhoB-type" evidence="4">
    <location>
        <begin position="15"/>
        <end position="85"/>
    </location>
</feature>
<dbReference type="SUPFAM" id="SSF46894">
    <property type="entry name" value="C-terminal effector domain of the bipartite response regulators"/>
    <property type="match status" value="1"/>
</dbReference>
<dbReference type="Pfam" id="PF03704">
    <property type="entry name" value="BTAD"/>
    <property type="match status" value="1"/>
</dbReference>
<protein>
    <submittedName>
        <fullName evidence="6">BTAD domain-containing putative transcriptional regulator</fullName>
    </submittedName>
</protein>
<keyword evidence="2" id="KW-0238">DNA-binding</keyword>
<evidence type="ECO:0000313" key="6">
    <source>
        <dbReference type="EMBL" id="MDX8151264.1"/>
    </source>
</evidence>
<accession>A0ABU4VJF1</accession>
<dbReference type="Gene3D" id="1.10.10.10">
    <property type="entry name" value="Winged helix-like DNA-binding domain superfamily/Winged helix DNA-binding domain"/>
    <property type="match status" value="1"/>
</dbReference>
<gene>
    <name evidence="6" type="ORF">SK069_06660</name>
</gene>
<dbReference type="SUPFAM" id="SSF48452">
    <property type="entry name" value="TPR-like"/>
    <property type="match status" value="1"/>
</dbReference>
<dbReference type="InterPro" id="IPR005158">
    <property type="entry name" value="BTAD"/>
</dbReference>
<dbReference type="PRINTS" id="PR00364">
    <property type="entry name" value="DISEASERSIST"/>
</dbReference>
<evidence type="ECO:0000259" key="5">
    <source>
        <dbReference type="SMART" id="SM01043"/>
    </source>
</evidence>
<dbReference type="SMART" id="SM00382">
    <property type="entry name" value="AAA"/>
    <property type="match status" value="1"/>
</dbReference>
<evidence type="ECO:0000259" key="4">
    <source>
        <dbReference type="SMART" id="SM00862"/>
    </source>
</evidence>
<dbReference type="RefSeq" id="WP_319953416.1">
    <property type="nucleotide sequence ID" value="NZ_JAXAVX010000002.1"/>
</dbReference>
<comment type="caution">
    <text evidence="6">The sequence shown here is derived from an EMBL/GenBank/DDBJ whole genome shotgun (WGS) entry which is preliminary data.</text>
</comment>
<comment type="similarity">
    <text evidence="1">Belongs to the AfsR/DnrI/RedD regulatory family.</text>
</comment>